<feature type="compositionally biased region" description="Acidic residues" evidence="3">
    <location>
        <begin position="823"/>
        <end position="836"/>
    </location>
</feature>
<feature type="compositionally biased region" description="Low complexity" evidence="3">
    <location>
        <begin position="190"/>
        <end position="201"/>
    </location>
</feature>
<feature type="region of interest" description="Disordered" evidence="3">
    <location>
        <begin position="404"/>
        <end position="465"/>
    </location>
</feature>
<dbReference type="SMART" id="SM00297">
    <property type="entry name" value="BROMO"/>
    <property type="match status" value="2"/>
</dbReference>
<feature type="domain" description="NET" evidence="5">
    <location>
        <begin position="680"/>
        <end position="760"/>
    </location>
</feature>
<feature type="compositionally biased region" description="Polar residues" evidence="3">
    <location>
        <begin position="49"/>
        <end position="58"/>
    </location>
</feature>
<protein>
    <submittedName>
        <fullName evidence="6">Bromodomain-containing protein</fullName>
    </submittedName>
</protein>
<proteinExistence type="predicted"/>
<evidence type="ECO:0000256" key="2">
    <source>
        <dbReference type="PROSITE-ProRule" id="PRU00035"/>
    </source>
</evidence>
<dbReference type="InterPro" id="IPR036427">
    <property type="entry name" value="Bromodomain-like_sf"/>
</dbReference>
<feature type="region of interest" description="Disordered" evidence="3">
    <location>
        <begin position="616"/>
        <end position="692"/>
    </location>
</feature>
<feature type="domain" description="Bromo" evidence="4">
    <location>
        <begin position="479"/>
        <end position="551"/>
    </location>
</feature>
<name>A0AA38H7R7_9TREE</name>
<evidence type="ECO:0000259" key="4">
    <source>
        <dbReference type="PROSITE" id="PS50014"/>
    </source>
</evidence>
<dbReference type="InterPro" id="IPR038336">
    <property type="entry name" value="NET_sf"/>
</dbReference>
<dbReference type="PROSITE" id="PS50014">
    <property type="entry name" value="BROMODOMAIN_2"/>
    <property type="match status" value="2"/>
</dbReference>
<dbReference type="RefSeq" id="XP_052945772.1">
    <property type="nucleotide sequence ID" value="XM_053087314.1"/>
</dbReference>
<dbReference type="Pfam" id="PF00439">
    <property type="entry name" value="Bromodomain"/>
    <property type="match status" value="2"/>
</dbReference>
<dbReference type="InterPro" id="IPR027353">
    <property type="entry name" value="NET_dom"/>
</dbReference>
<dbReference type="Gene3D" id="1.20.920.10">
    <property type="entry name" value="Bromodomain-like"/>
    <property type="match status" value="2"/>
</dbReference>
<dbReference type="InterPro" id="IPR050935">
    <property type="entry name" value="Bromo_chromatin_reader"/>
</dbReference>
<feature type="compositionally biased region" description="Pro residues" evidence="3">
    <location>
        <begin position="14"/>
        <end position="38"/>
    </location>
</feature>
<feature type="domain" description="Bromo" evidence="4">
    <location>
        <begin position="282"/>
        <end position="374"/>
    </location>
</feature>
<evidence type="ECO:0000313" key="7">
    <source>
        <dbReference type="Proteomes" id="UP001164286"/>
    </source>
</evidence>
<dbReference type="Pfam" id="PF17035">
    <property type="entry name" value="BET"/>
    <property type="match status" value="1"/>
</dbReference>
<evidence type="ECO:0000256" key="3">
    <source>
        <dbReference type="SAM" id="MobiDB-lite"/>
    </source>
</evidence>
<dbReference type="GO" id="GO:0006338">
    <property type="term" value="P:chromatin remodeling"/>
    <property type="evidence" value="ECO:0007669"/>
    <property type="project" value="TreeGrafter"/>
</dbReference>
<feature type="region of interest" description="Disordered" evidence="3">
    <location>
        <begin position="323"/>
        <end position="342"/>
    </location>
</feature>
<feature type="compositionally biased region" description="Basic and acidic residues" evidence="3">
    <location>
        <begin position="787"/>
        <end position="801"/>
    </location>
</feature>
<feature type="compositionally biased region" description="Basic residues" evidence="3">
    <location>
        <begin position="622"/>
        <end position="639"/>
    </location>
</feature>
<feature type="compositionally biased region" description="Basic and acidic residues" evidence="3">
    <location>
        <begin position="173"/>
        <end position="185"/>
    </location>
</feature>
<gene>
    <name evidence="6" type="ORF">MKK02DRAFT_27151</name>
</gene>
<dbReference type="Proteomes" id="UP001164286">
    <property type="component" value="Unassembled WGS sequence"/>
</dbReference>
<dbReference type="CDD" id="cd04369">
    <property type="entry name" value="Bromodomain"/>
    <property type="match status" value="1"/>
</dbReference>
<feature type="compositionally biased region" description="Low complexity" evidence="3">
    <location>
        <begin position="1"/>
        <end position="13"/>
    </location>
</feature>
<comment type="caution">
    <text evidence="6">The sequence shown here is derived from an EMBL/GenBank/DDBJ whole genome shotgun (WGS) entry which is preliminary data.</text>
</comment>
<evidence type="ECO:0000256" key="1">
    <source>
        <dbReference type="ARBA" id="ARBA00023117"/>
    </source>
</evidence>
<feature type="region of interest" description="Disordered" evidence="3">
    <location>
        <begin position="752"/>
        <end position="836"/>
    </location>
</feature>
<feature type="region of interest" description="Disordered" evidence="3">
    <location>
        <begin position="1"/>
        <end position="224"/>
    </location>
</feature>
<dbReference type="PRINTS" id="PR00503">
    <property type="entry name" value="BROMODOMAIN"/>
</dbReference>
<organism evidence="6 7">
    <name type="scientific">Dioszegia hungarica</name>
    <dbReference type="NCBI Taxonomy" id="4972"/>
    <lineage>
        <taxon>Eukaryota</taxon>
        <taxon>Fungi</taxon>
        <taxon>Dikarya</taxon>
        <taxon>Basidiomycota</taxon>
        <taxon>Agaricomycotina</taxon>
        <taxon>Tremellomycetes</taxon>
        <taxon>Tremellales</taxon>
        <taxon>Bulleribasidiaceae</taxon>
        <taxon>Dioszegia</taxon>
    </lineage>
</organism>
<accession>A0AA38H7R7</accession>
<dbReference type="GO" id="GO:0005634">
    <property type="term" value="C:nucleus"/>
    <property type="evidence" value="ECO:0007669"/>
    <property type="project" value="TreeGrafter"/>
</dbReference>
<dbReference type="PANTHER" id="PTHR22880">
    <property type="entry name" value="FALZ-RELATED BROMODOMAIN-CONTAINING PROTEINS"/>
    <property type="match status" value="1"/>
</dbReference>
<evidence type="ECO:0000313" key="6">
    <source>
        <dbReference type="EMBL" id="KAI9635995.1"/>
    </source>
</evidence>
<dbReference type="GO" id="GO:0006355">
    <property type="term" value="P:regulation of DNA-templated transcription"/>
    <property type="evidence" value="ECO:0007669"/>
    <property type="project" value="TreeGrafter"/>
</dbReference>
<keyword evidence="7" id="KW-1185">Reference proteome</keyword>
<dbReference type="EMBL" id="JAKWFO010000005">
    <property type="protein sequence ID" value="KAI9635995.1"/>
    <property type="molecule type" value="Genomic_DNA"/>
</dbReference>
<dbReference type="GeneID" id="77726515"/>
<dbReference type="PANTHER" id="PTHR22880:SF225">
    <property type="entry name" value="BROMODOMAIN-CONTAINING PROTEIN BET-1-RELATED"/>
    <property type="match status" value="1"/>
</dbReference>
<dbReference type="GO" id="GO:0000785">
    <property type="term" value="C:chromatin"/>
    <property type="evidence" value="ECO:0007669"/>
    <property type="project" value="TreeGrafter"/>
</dbReference>
<feature type="compositionally biased region" description="Low complexity" evidence="3">
    <location>
        <begin position="404"/>
        <end position="423"/>
    </location>
</feature>
<keyword evidence="1 2" id="KW-0103">Bromodomain</keyword>
<dbReference type="PROSITE" id="PS51525">
    <property type="entry name" value="NET"/>
    <property type="match status" value="1"/>
</dbReference>
<dbReference type="Gene3D" id="1.20.1270.220">
    <property type="match status" value="1"/>
</dbReference>
<feature type="compositionally biased region" description="Basic and acidic residues" evidence="3">
    <location>
        <begin position="667"/>
        <end position="676"/>
    </location>
</feature>
<feature type="compositionally biased region" description="Pro residues" evidence="3">
    <location>
        <begin position="202"/>
        <end position="224"/>
    </location>
</feature>
<reference evidence="6" key="1">
    <citation type="journal article" date="2022" name="G3 (Bethesda)">
        <title>High quality genome of the basidiomycete yeast Dioszegia hungarica PDD-24b-2 isolated from cloud water.</title>
        <authorList>
            <person name="Jarrige D."/>
            <person name="Haridas S."/>
            <person name="Bleykasten-Grosshans C."/>
            <person name="Joly M."/>
            <person name="Nadalig T."/>
            <person name="Sancelme M."/>
            <person name="Vuilleumier S."/>
            <person name="Grigoriev I.V."/>
            <person name="Amato P."/>
            <person name="Bringel F."/>
        </authorList>
    </citation>
    <scope>NUCLEOTIDE SEQUENCE</scope>
    <source>
        <strain evidence="6">PDD-24b-2</strain>
    </source>
</reference>
<dbReference type="InterPro" id="IPR001487">
    <property type="entry name" value="Bromodomain"/>
</dbReference>
<feature type="compositionally biased region" description="Basic and acidic residues" evidence="3">
    <location>
        <begin position="429"/>
        <end position="442"/>
    </location>
</feature>
<dbReference type="AlphaFoldDB" id="A0AA38H7R7"/>
<evidence type="ECO:0000259" key="5">
    <source>
        <dbReference type="PROSITE" id="PS51525"/>
    </source>
</evidence>
<sequence>MSDLPSIPLAPQAPISPAPPPPTEAPPFLPPSPLPPLEAPTTLKPLLNPLQTLETPPASTIAEPPRSPNAANGATDDLGRNVDLPALTSAPESSPLAIDAPVPPSPAPPHDEIQPPVEPGLIPPAVSTPTVISTEDDAMLGVPSTGGVDTAMRQAQAVPVPQANGYAAAGVKRSGDDLAGSDEKRRQTHSQSPFQAQQVQQAPPPLTASPAPVPAPAPAAAPAPVPAPQAYAPPPAPYYPAGTPTSFVPAVYNPPPHRDPGPITPLTQTQHKYLLSTVRTLKKNKDSVNFLEPVDIVRFGIPHYVNIVKNPMDLGTVETKLIVSNPRGPPKDKSKMGNWDVSKGRYGSVSEVTRDVRQIWENTRMFNGPDHLVSQSATRLEQIYEKALATLPISTPAASPAPFVAPAAPSAGPSTARRASISRPPAPRRSSDGLDRPKREIHPPPSKELPYANDQTRKKRRTDPQLTYLSKQIRMFEAKNADLAGPFLYPVEEIVRALPDYTTVVKNPVDLNHIKARINEGEYDDAQQLNSDFRMMCQNAMKFNPPSHDVHIAAQRFLKLWEEKWKALPPKEAPPRARSYSDDPVEDVADAEDDDFEDDPTIVMLREQIAQMDSKIEQIKAERRKSRPPRPTKKAKPARKQSISHVKNSPGANGNGHAAPKPKPRKSKDVSYHEDNGFGGDESEEEVTNITLTQKQELAEKITQADPSTLAKAIDLISKSTGLDGTNDEIELDIDSLPSRTVVQLYNLVCRGRTPKKGPGRPKASGAGNGGGVIPGKKPGRKPGKKHMNEQEEAARIKRMEAQLQSFDSRGGQGQGQAAGGYDDSDSSEDEESEED</sequence>
<feature type="compositionally biased region" description="Polar residues" evidence="3">
    <location>
        <begin position="641"/>
        <end position="652"/>
    </location>
</feature>
<dbReference type="SUPFAM" id="SSF47370">
    <property type="entry name" value="Bromodomain"/>
    <property type="match status" value="2"/>
</dbReference>